<evidence type="ECO:0000256" key="2">
    <source>
        <dbReference type="SAM" id="Phobius"/>
    </source>
</evidence>
<dbReference type="Gene3D" id="3.40.50.1110">
    <property type="entry name" value="SGNH hydrolase"/>
    <property type="match status" value="1"/>
</dbReference>
<feature type="domain" description="SGNH hydrolase-type esterase" evidence="3">
    <location>
        <begin position="395"/>
        <end position="549"/>
    </location>
</feature>
<accession>A0A4P9X9F9</accession>
<dbReference type="AlphaFoldDB" id="A0A4P9X9F9"/>
<dbReference type="Pfam" id="PF13472">
    <property type="entry name" value="Lipase_GDSL_2"/>
    <property type="match status" value="1"/>
</dbReference>
<gene>
    <name evidence="4" type="ORF">CXG81DRAFT_18270</name>
</gene>
<evidence type="ECO:0000313" key="5">
    <source>
        <dbReference type="Proteomes" id="UP000274922"/>
    </source>
</evidence>
<name>A0A4P9X9F9_9FUNG</name>
<keyword evidence="2" id="KW-0812">Transmembrane</keyword>
<organism evidence="4 5">
    <name type="scientific">Caulochytrium protostelioides</name>
    <dbReference type="NCBI Taxonomy" id="1555241"/>
    <lineage>
        <taxon>Eukaryota</taxon>
        <taxon>Fungi</taxon>
        <taxon>Fungi incertae sedis</taxon>
        <taxon>Chytridiomycota</taxon>
        <taxon>Chytridiomycota incertae sedis</taxon>
        <taxon>Chytridiomycetes</taxon>
        <taxon>Caulochytriales</taxon>
        <taxon>Caulochytriaceae</taxon>
        <taxon>Caulochytrium</taxon>
    </lineage>
</organism>
<dbReference type="PANTHER" id="PTHR14209">
    <property type="entry name" value="ISOAMYL ACETATE-HYDROLYZING ESTERASE 1"/>
    <property type="match status" value="1"/>
</dbReference>
<keyword evidence="2" id="KW-1133">Transmembrane helix</keyword>
<evidence type="ECO:0000259" key="3">
    <source>
        <dbReference type="Pfam" id="PF13472"/>
    </source>
</evidence>
<dbReference type="EMBL" id="ML014155">
    <property type="protein sequence ID" value="RKP01977.1"/>
    <property type="molecule type" value="Genomic_DNA"/>
</dbReference>
<feature type="region of interest" description="Disordered" evidence="1">
    <location>
        <begin position="1"/>
        <end position="47"/>
    </location>
</feature>
<feature type="transmembrane region" description="Helical" evidence="2">
    <location>
        <begin position="67"/>
        <end position="89"/>
    </location>
</feature>
<reference evidence="5" key="1">
    <citation type="journal article" date="2018" name="Nat. Microbiol.">
        <title>Leveraging single-cell genomics to expand the fungal tree of life.</title>
        <authorList>
            <person name="Ahrendt S.R."/>
            <person name="Quandt C.A."/>
            <person name="Ciobanu D."/>
            <person name="Clum A."/>
            <person name="Salamov A."/>
            <person name="Andreopoulos B."/>
            <person name="Cheng J.F."/>
            <person name="Woyke T."/>
            <person name="Pelin A."/>
            <person name="Henrissat B."/>
            <person name="Reynolds N.K."/>
            <person name="Benny G.L."/>
            <person name="Smith M.E."/>
            <person name="James T.Y."/>
            <person name="Grigoriev I.V."/>
        </authorList>
    </citation>
    <scope>NUCLEOTIDE SEQUENCE [LARGE SCALE GENOMIC DNA]</scope>
    <source>
        <strain evidence="5">ATCC 52028</strain>
    </source>
</reference>
<keyword evidence="5" id="KW-1185">Reference proteome</keyword>
<keyword evidence="2" id="KW-0472">Membrane</keyword>
<evidence type="ECO:0000256" key="1">
    <source>
        <dbReference type="SAM" id="MobiDB-lite"/>
    </source>
</evidence>
<proteinExistence type="predicted"/>
<dbReference type="SUPFAM" id="SSF52266">
    <property type="entry name" value="SGNH hydrolase"/>
    <property type="match status" value="1"/>
</dbReference>
<dbReference type="InterPro" id="IPR036514">
    <property type="entry name" value="SGNH_hydro_sf"/>
</dbReference>
<protein>
    <recommendedName>
        <fullName evidence="3">SGNH hydrolase-type esterase domain-containing protein</fullName>
    </recommendedName>
</protein>
<dbReference type="Proteomes" id="UP000274922">
    <property type="component" value="Unassembled WGS sequence"/>
</dbReference>
<evidence type="ECO:0000313" key="4">
    <source>
        <dbReference type="EMBL" id="RKP01977.1"/>
    </source>
</evidence>
<sequence length="655" mass="71641">MIGTRDSPSRLPYPCDRHSHPDAPLGRSLDQAMSDKPDDSPDGALACLGETETAPSRWHRWMPPLRVPFIGAAVFAVAAVTVLIGYLAFRPTLAPPPVAPTLPAFDSYPDEMIPLNQQMQRFMRQSEETPAPTPMMKRRVLNRPRTPRKSISATTSGDASADEAWVSRALLYTVMEDEYTMGLTDKQRANRTVTSWFQTVQNTMMAELSGPEHSPSIDTLLDYHLAIMVTAGVDWEALTRNIKETAAFGRVTLLQSPAPLAGMVSVWRYTGSLRLDDDPSVSYDFHAIERYQGAQLLSTTITGAWHKEAIALYLDLGLNDPQGIASALHDLDNIVGSARGASAEIDRGPYVVARLTDMELLRSFRAEDEAARASTASQSAGPPRSIRGWSDPIICFGDSITQYGSNLAGWTNLLSAAQLRVRDVINRGIQSSNTNVYTPASLLYMARAVIAPGRSPHAVTLFWGQNDFSQGMLGVALPLFEAQLRVMVFMVRTAWPTTRVIVMTPHMRATGGTTAVTRMLKYRAASARAAASIPSVDVMDTWSTFLGPQWLTDTTKATNITVTAEMEQPTRGDTLDEAIITERTPVWMEKMKALTDDGVHLNGDGNAALYASVYPKHNATAKRLPDTTIRSSAMSAYGTEMVMGVTFHAGRLMIG</sequence>
<dbReference type="PANTHER" id="PTHR14209:SF19">
    <property type="entry name" value="ISOAMYL ACETATE-HYDROLYZING ESTERASE 1 HOMOLOG"/>
    <property type="match status" value="1"/>
</dbReference>
<dbReference type="STRING" id="1555241.A0A4P9X9F9"/>
<dbReference type="InterPro" id="IPR013830">
    <property type="entry name" value="SGNH_hydro"/>
</dbReference>
<dbReference type="OrthoDB" id="671439at2759"/>
<dbReference type="InterPro" id="IPR045136">
    <property type="entry name" value="Iah1-like"/>
</dbReference>